<evidence type="ECO:0000313" key="2">
    <source>
        <dbReference type="EMBL" id="SDU11955.1"/>
    </source>
</evidence>
<name>A0A1H2FX78_9GAMM</name>
<feature type="transmembrane region" description="Helical" evidence="1">
    <location>
        <begin position="201"/>
        <end position="222"/>
    </location>
</feature>
<feature type="transmembrane region" description="Helical" evidence="1">
    <location>
        <begin position="128"/>
        <end position="147"/>
    </location>
</feature>
<keyword evidence="1" id="KW-0472">Membrane</keyword>
<feature type="transmembrane region" description="Helical" evidence="1">
    <location>
        <begin position="159"/>
        <end position="189"/>
    </location>
</feature>
<keyword evidence="1" id="KW-0812">Transmembrane</keyword>
<feature type="transmembrane region" description="Helical" evidence="1">
    <location>
        <begin position="69"/>
        <end position="92"/>
    </location>
</feature>
<sequence length="318" mass="34376">MKPSNRRRMAFVLLFFKGMAMGAADLVPGVSGGTVAFITGIYERLLAAIAACTPGRLLAFMRGQVRESWLAIDGTFLLVLLAGIFTSIATLARVISYLLAEQSILIWSFFFGLILISIPLVARNIERWNSWVALLLVLGAGLAWLLGVSSPLQLQATPVVVFFGAALAICAMILPGVSGSFILLLLGLYASVLGAVRDFNISLLVVFLLGCVAGLLSFSRLINYLLLHARNVTLAFLTGLLIGSLGKVWPWKQTLSWRENSAGEQVPLLQSNIWPAEFARLTGEPAQWAAGLALMLAAVVLVYLLDYWGRHQGGEQAD</sequence>
<dbReference type="AlphaFoldDB" id="A0A1H2FX78"/>
<dbReference type="STRING" id="1434072.SAMN05216210_1871"/>
<feature type="transmembrane region" description="Helical" evidence="1">
    <location>
        <begin position="104"/>
        <end position="122"/>
    </location>
</feature>
<dbReference type="EMBL" id="LT629787">
    <property type="protein sequence ID" value="SDU11955.1"/>
    <property type="molecule type" value="Genomic_DNA"/>
</dbReference>
<evidence type="ECO:0000313" key="3">
    <source>
        <dbReference type="Proteomes" id="UP000243924"/>
    </source>
</evidence>
<organism evidence="2 3">
    <name type="scientific">Halopseudomonas salegens</name>
    <dbReference type="NCBI Taxonomy" id="1434072"/>
    <lineage>
        <taxon>Bacteria</taxon>
        <taxon>Pseudomonadati</taxon>
        <taxon>Pseudomonadota</taxon>
        <taxon>Gammaproteobacteria</taxon>
        <taxon>Pseudomonadales</taxon>
        <taxon>Pseudomonadaceae</taxon>
        <taxon>Halopseudomonas</taxon>
    </lineage>
</organism>
<keyword evidence="3" id="KW-1185">Reference proteome</keyword>
<reference evidence="3" key="1">
    <citation type="submission" date="2016-10" db="EMBL/GenBank/DDBJ databases">
        <authorList>
            <person name="Varghese N."/>
            <person name="Submissions S."/>
        </authorList>
    </citation>
    <scope>NUCLEOTIDE SEQUENCE [LARGE SCALE GENOMIC DNA]</scope>
    <source>
        <strain evidence="3">CECT 8338</strain>
    </source>
</reference>
<evidence type="ECO:0000256" key="1">
    <source>
        <dbReference type="SAM" id="Phobius"/>
    </source>
</evidence>
<dbReference type="InterPro" id="IPR007163">
    <property type="entry name" value="VCA0040-like"/>
</dbReference>
<feature type="transmembrane region" description="Helical" evidence="1">
    <location>
        <begin position="234"/>
        <end position="251"/>
    </location>
</feature>
<dbReference type="Pfam" id="PF04018">
    <property type="entry name" value="VCA0040-like"/>
    <property type="match status" value="1"/>
</dbReference>
<keyword evidence="1" id="KW-1133">Transmembrane helix</keyword>
<dbReference type="PANTHER" id="PTHR37308">
    <property type="entry name" value="INTEGRAL MEMBRANE PROTEIN"/>
    <property type="match status" value="1"/>
</dbReference>
<dbReference type="RefSeq" id="WP_231701619.1">
    <property type="nucleotide sequence ID" value="NZ_LT629787.1"/>
</dbReference>
<gene>
    <name evidence="2" type="ORF">SAMN05216210_1871</name>
</gene>
<dbReference type="Proteomes" id="UP000243924">
    <property type="component" value="Chromosome I"/>
</dbReference>
<feature type="transmembrane region" description="Helical" evidence="1">
    <location>
        <begin position="286"/>
        <end position="305"/>
    </location>
</feature>
<accession>A0A1H2FX78</accession>
<protein>
    <submittedName>
        <fullName evidence="2">Putative membrane protein</fullName>
    </submittedName>
</protein>
<proteinExistence type="predicted"/>
<dbReference type="PANTHER" id="PTHR37308:SF1">
    <property type="entry name" value="POLYPRENYL-PHOSPHATE TRANSPORTER"/>
    <property type="match status" value="1"/>
</dbReference>